<dbReference type="EMBL" id="GBRH01203310">
    <property type="protein sequence ID" value="JAD94585.1"/>
    <property type="molecule type" value="Transcribed_RNA"/>
</dbReference>
<protein>
    <submittedName>
        <fullName evidence="3">Uncharacterized protein</fullName>
    </submittedName>
</protein>
<evidence type="ECO:0000256" key="2">
    <source>
        <dbReference type="ARBA" id="ARBA00022723"/>
    </source>
</evidence>
<dbReference type="GO" id="GO:0046872">
    <property type="term" value="F:metal ion binding"/>
    <property type="evidence" value="ECO:0007669"/>
    <property type="project" value="UniProtKB-KW"/>
</dbReference>
<dbReference type="AlphaFoldDB" id="A0A0A9VL44"/>
<comment type="cofactor">
    <cofactor evidence="1">
        <name>a divalent metal cation</name>
        <dbReference type="ChEBI" id="CHEBI:60240"/>
    </cofactor>
</comment>
<evidence type="ECO:0000313" key="3">
    <source>
        <dbReference type="EMBL" id="JAD94585.1"/>
    </source>
</evidence>
<name>A0A0A9VL44_ARUDO</name>
<dbReference type="InterPro" id="IPR027806">
    <property type="entry name" value="HARBI1_dom"/>
</dbReference>
<dbReference type="Pfam" id="PF13359">
    <property type="entry name" value="DDE_Tnp_4"/>
    <property type="match status" value="1"/>
</dbReference>
<proteinExistence type="predicted"/>
<reference evidence="3" key="2">
    <citation type="journal article" date="2015" name="Data Brief">
        <title>Shoot transcriptome of the giant reed, Arundo donax.</title>
        <authorList>
            <person name="Barrero R.A."/>
            <person name="Guerrero F.D."/>
            <person name="Moolhuijzen P."/>
            <person name="Goolsby J.A."/>
            <person name="Tidwell J."/>
            <person name="Bellgard S.E."/>
            <person name="Bellgard M.I."/>
        </authorList>
    </citation>
    <scope>NUCLEOTIDE SEQUENCE</scope>
    <source>
        <tissue evidence="3">Shoot tissue taken approximately 20 cm above the soil surface</tissue>
    </source>
</reference>
<reference evidence="3" key="1">
    <citation type="submission" date="2014-09" db="EMBL/GenBank/DDBJ databases">
        <authorList>
            <person name="Magalhaes I.L.F."/>
            <person name="Oliveira U."/>
            <person name="Santos F.R."/>
            <person name="Vidigal T.H.D.A."/>
            <person name="Brescovit A.D."/>
            <person name="Santos A.J."/>
        </authorList>
    </citation>
    <scope>NUCLEOTIDE SEQUENCE</scope>
    <source>
        <tissue evidence="3">Shoot tissue taken approximately 20 cm above the soil surface</tissue>
    </source>
</reference>
<evidence type="ECO:0000256" key="1">
    <source>
        <dbReference type="ARBA" id="ARBA00001968"/>
    </source>
</evidence>
<accession>A0A0A9VL44</accession>
<sequence length="116" mass="13794">MRGQQHDAGSKPPEQSFTRIRQEWLPNKGERYHVPDFHRGAAPRTPKEKFNKIHSSKRNVIERAFGVWKMKWQILLKMPHYSIETQKIIVAAAMTLHNYIRWHDKGIFILFESTEI</sequence>
<keyword evidence="2" id="KW-0479">Metal-binding</keyword>
<organism evidence="3">
    <name type="scientific">Arundo donax</name>
    <name type="common">Giant reed</name>
    <name type="synonym">Donax arundinaceus</name>
    <dbReference type="NCBI Taxonomy" id="35708"/>
    <lineage>
        <taxon>Eukaryota</taxon>
        <taxon>Viridiplantae</taxon>
        <taxon>Streptophyta</taxon>
        <taxon>Embryophyta</taxon>
        <taxon>Tracheophyta</taxon>
        <taxon>Spermatophyta</taxon>
        <taxon>Magnoliopsida</taxon>
        <taxon>Liliopsida</taxon>
        <taxon>Poales</taxon>
        <taxon>Poaceae</taxon>
        <taxon>PACMAD clade</taxon>
        <taxon>Arundinoideae</taxon>
        <taxon>Arundineae</taxon>
        <taxon>Arundo</taxon>
    </lineage>
</organism>